<dbReference type="EMBL" id="ML977010">
    <property type="protein sequence ID" value="KAF1952451.1"/>
    <property type="molecule type" value="Genomic_DNA"/>
</dbReference>
<dbReference type="Proteomes" id="UP000800035">
    <property type="component" value="Unassembled WGS sequence"/>
</dbReference>
<comment type="similarity">
    <text evidence="3 9">Belongs to the glycosyl hydrolase 47 family.</text>
</comment>
<feature type="active site" description="Proton donor" evidence="6">
    <location>
        <position position="164"/>
    </location>
</feature>
<evidence type="ECO:0000256" key="1">
    <source>
        <dbReference type="ARBA" id="ARBA00001913"/>
    </source>
</evidence>
<dbReference type="AlphaFoldDB" id="A0A6A5TIL0"/>
<dbReference type="PRINTS" id="PR00747">
    <property type="entry name" value="GLYHDRLASE47"/>
</dbReference>
<dbReference type="GO" id="GO:0005509">
    <property type="term" value="F:calcium ion binding"/>
    <property type="evidence" value="ECO:0007669"/>
    <property type="project" value="InterPro"/>
</dbReference>
<comment type="pathway">
    <text evidence="2">Protein modification; protein glycosylation.</text>
</comment>
<dbReference type="InterPro" id="IPR050749">
    <property type="entry name" value="Glycosyl_Hydrolase_47"/>
</dbReference>
<dbReference type="Pfam" id="PF01532">
    <property type="entry name" value="Glyco_hydro_47"/>
    <property type="match status" value="1"/>
</dbReference>
<evidence type="ECO:0000256" key="7">
    <source>
        <dbReference type="PIRSR" id="PIRSR601382-2"/>
    </source>
</evidence>
<dbReference type="GO" id="GO:0036503">
    <property type="term" value="P:ERAD pathway"/>
    <property type="evidence" value="ECO:0007669"/>
    <property type="project" value="UniProtKB-ARBA"/>
</dbReference>
<dbReference type="InterPro" id="IPR001382">
    <property type="entry name" value="Glyco_hydro_47"/>
</dbReference>
<reference evidence="11" key="1">
    <citation type="journal article" date="2020" name="Stud. Mycol.">
        <title>101 Dothideomycetes genomes: a test case for predicting lifestyles and emergence of pathogens.</title>
        <authorList>
            <person name="Haridas S."/>
            <person name="Albert R."/>
            <person name="Binder M."/>
            <person name="Bloem J."/>
            <person name="Labutti K."/>
            <person name="Salamov A."/>
            <person name="Andreopoulos B."/>
            <person name="Baker S."/>
            <person name="Barry K."/>
            <person name="Bills G."/>
            <person name="Bluhm B."/>
            <person name="Cannon C."/>
            <person name="Castanera R."/>
            <person name="Culley D."/>
            <person name="Daum C."/>
            <person name="Ezra D."/>
            <person name="Gonzalez J."/>
            <person name="Henrissat B."/>
            <person name="Kuo A."/>
            <person name="Liang C."/>
            <person name="Lipzen A."/>
            <person name="Lutzoni F."/>
            <person name="Magnuson J."/>
            <person name="Mondo S."/>
            <person name="Nolan M."/>
            <person name="Ohm R."/>
            <person name="Pangilinan J."/>
            <person name="Park H.-J."/>
            <person name="Ramirez L."/>
            <person name="Alfaro M."/>
            <person name="Sun H."/>
            <person name="Tritt A."/>
            <person name="Yoshinaga Y."/>
            <person name="Zwiers L.-H."/>
            <person name="Turgeon B."/>
            <person name="Goodwin S."/>
            <person name="Spatafora J."/>
            <person name="Crous P."/>
            <person name="Grigoriev I."/>
        </authorList>
    </citation>
    <scope>NUCLEOTIDE SEQUENCE</scope>
    <source>
        <strain evidence="11">CBS 675.92</strain>
    </source>
</reference>
<dbReference type="InterPro" id="IPR012341">
    <property type="entry name" value="6hp_glycosidase-like_sf"/>
</dbReference>
<sequence length="552" mass="62890">MFLPVPPRYPSSQKECPARPPQPVIVAPPGQSFNWRGIAHRYPVRAYAQLPTGKRKRLAKVQYEFEQEKEVPLYGNQIRKRRQAAVKEAFLRCWKSYQDRAWGKDELQPISGKSATSFGGWGATLVDSLDTLWIMGLKKEFKEAVDAVTEIDFKPQNGELNMFEITIRYLGGLLSAYDLTECKDYRILEKAIELGDMIYASFDTPNRMPITRWNAEWAASGVPQSSAEQGIIAELASFSMEFTRLSQLTGDMRYYDAVTRITDVLDTQQNSTKLPGLWPVNIDVQHTDLTKDTLFSLGAMADSAYEYLGKTYQLLHGVGAAILYKRMYEFAMDSVIKNLLFRPSVQDQADILMPGSVRVNNAESVSLNPEAQHLGCFVGGMLALGGRLVQNETHVEYGRKITDACIWAYQHAPQGIMPEMFTMTPCPSHESCPYNSSIPRQHPGFESVSDARYMLRPEAIESVFYMYRITGDSAYQDVAWDMFQAIDSRSRTEFANAAIQDVMRDDGVKMDKMESFWLSESLKYFFLMFSEPRYMSLDEWVFNTEAHPFRLT</sequence>
<dbReference type="GO" id="GO:0004571">
    <property type="term" value="F:mannosyl-oligosaccharide 1,2-alpha-mannosidase activity"/>
    <property type="evidence" value="ECO:0007669"/>
    <property type="project" value="InterPro"/>
</dbReference>
<dbReference type="Gene3D" id="1.50.10.10">
    <property type="match status" value="1"/>
</dbReference>
<feature type="active site" description="Proton donor" evidence="6">
    <location>
        <position position="419"/>
    </location>
</feature>
<dbReference type="PANTHER" id="PTHR11742:SF89">
    <property type="entry name" value="ALPHA-1,2-MANNOSIDASE"/>
    <property type="match status" value="1"/>
</dbReference>
<dbReference type="GO" id="GO:0005975">
    <property type="term" value="P:carbohydrate metabolic process"/>
    <property type="evidence" value="ECO:0007669"/>
    <property type="project" value="InterPro"/>
</dbReference>
<keyword evidence="9" id="KW-0326">Glycosidase</keyword>
<dbReference type="SUPFAM" id="SSF48225">
    <property type="entry name" value="Seven-hairpin glycosidases"/>
    <property type="match status" value="1"/>
</dbReference>
<feature type="region of interest" description="Disordered" evidence="10">
    <location>
        <begin position="1"/>
        <end position="21"/>
    </location>
</feature>
<evidence type="ECO:0000313" key="11">
    <source>
        <dbReference type="EMBL" id="KAF1952451.1"/>
    </source>
</evidence>
<evidence type="ECO:0000313" key="12">
    <source>
        <dbReference type="Proteomes" id="UP000800035"/>
    </source>
</evidence>
<keyword evidence="7" id="KW-0106">Calcium</keyword>
<keyword evidence="4 9" id="KW-0378">Hydrolase</keyword>
<name>A0A6A5TIL0_9PLEO</name>
<dbReference type="PANTHER" id="PTHR11742">
    <property type="entry name" value="MANNOSYL-OLIGOSACCHARIDE ALPHA-1,2-MANNOSIDASE-RELATED"/>
    <property type="match status" value="1"/>
</dbReference>
<feature type="binding site" evidence="7">
    <location>
        <position position="544"/>
    </location>
    <ligand>
        <name>Ca(2+)</name>
        <dbReference type="ChEBI" id="CHEBI:29108"/>
    </ligand>
</feature>
<evidence type="ECO:0000256" key="2">
    <source>
        <dbReference type="ARBA" id="ARBA00004922"/>
    </source>
</evidence>
<evidence type="ECO:0000256" key="6">
    <source>
        <dbReference type="PIRSR" id="PIRSR601382-1"/>
    </source>
</evidence>
<feature type="disulfide bond" evidence="8">
    <location>
        <begin position="376"/>
        <end position="405"/>
    </location>
</feature>
<feature type="active site" evidence="6">
    <location>
        <position position="302"/>
    </location>
</feature>
<feature type="active site" evidence="6">
    <location>
        <position position="458"/>
    </location>
</feature>
<dbReference type="EC" id="3.2.1.-" evidence="9"/>
<evidence type="ECO:0000256" key="4">
    <source>
        <dbReference type="ARBA" id="ARBA00022801"/>
    </source>
</evidence>
<dbReference type="FunFam" id="1.50.10.10:FF:000037">
    <property type="entry name" value="alpha-1,2-Mannosidase"/>
    <property type="match status" value="1"/>
</dbReference>
<dbReference type="OrthoDB" id="8118055at2759"/>
<dbReference type="UniPathway" id="UPA00378"/>
<comment type="cofactor">
    <cofactor evidence="1 7">
        <name>Ca(2+)</name>
        <dbReference type="ChEBI" id="CHEBI:29108"/>
    </cofactor>
</comment>
<evidence type="ECO:0000256" key="8">
    <source>
        <dbReference type="PIRSR" id="PIRSR601382-3"/>
    </source>
</evidence>
<evidence type="ECO:0000256" key="10">
    <source>
        <dbReference type="SAM" id="MobiDB-lite"/>
    </source>
</evidence>
<evidence type="ECO:0000256" key="9">
    <source>
        <dbReference type="RuleBase" id="RU361193"/>
    </source>
</evidence>
<dbReference type="InterPro" id="IPR036026">
    <property type="entry name" value="Seven-hairpin_glycosidases"/>
</dbReference>
<dbReference type="GO" id="GO:0005783">
    <property type="term" value="C:endoplasmic reticulum"/>
    <property type="evidence" value="ECO:0007669"/>
    <property type="project" value="TreeGrafter"/>
</dbReference>
<accession>A0A6A5TIL0</accession>
<dbReference type="GO" id="GO:0016020">
    <property type="term" value="C:membrane"/>
    <property type="evidence" value="ECO:0007669"/>
    <property type="project" value="InterPro"/>
</dbReference>
<protein>
    <recommendedName>
        <fullName evidence="9">alpha-1,2-Mannosidase</fullName>
        <ecNumber evidence="9">3.2.1.-</ecNumber>
    </recommendedName>
</protein>
<proteinExistence type="inferred from homology"/>
<evidence type="ECO:0000256" key="3">
    <source>
        <dbReference type="ARBA" id="ARBA00007658"/>
    </source>
</evidence>
<gene>
    <name evidence="11" type="ORF">CC80DRAFT_422193</name>
</gene>
<organism evidence="11 12">
    <name type="scientific">Byssothecium circinans</name>
    <dbReference type="NCBI Taxonomy" id="147558"/>
    <lineage>
        <taxon>Eukaryota</taxon>
        <taxon>Fungi</taxon>
        <taxon>Dikarya</taxon>
        <taxon>Ascomycota</taxon>
        <taxon>Pezizomycotina</taxon>
        <taxon>Dothideomycetes</taxon>
        <taxon>Pleosporomycetidae</taxon>
        <taxon>Pleosporales</taxon>
        <taxon>Massarineae</taxon>
        <taxon>Massarinaceae</taxon>
        <taxon>Byssothecium</taxon>
    </lineage>
</organism>
<keyword evidence="5 8" id="KW-1015">Disulfide bond</keyword>
<keyword evidence="12" id="KW-1185">Reference proteome</keyword>
<keyword evidence="7" id="KW-0479">Metal-binding</keyword>
<evidence type="ECO:0000256" key="5">
    <source>
        <dbReference type="ARBA" id="ARBA00023157"/>
    </source>
</evidence>